<dbReference type="EMBL" id="CM042060">
    <property type="protein sequence ID" value="KAI3678611.1"/>
    <property type="molecule type" value="Genomic_DNA"/>
</dbReference>
<evidence type="ECO:0000313" key="2">
    <source>
        <dbReference type="Proteomes" id="UP001055879"/>
    </source>
</evidence>
<evidence type="ECO:0000313" key="1">
    <source>
        <dbReference type="EMBL" id="KAI3678611.1"/>
    </source>
</evidence>
<proteinExistence type="predicted"/>
<comment type="caution">
    <text evidence="1">The sequence shown here is derived from an EMBL/GenBank/DDBJ whole genome shotgun (WGS) entry which is preliminary data.</text>
</comment>
<name>A0ACB8Y3L5_ARCLA</name>
<dbReference type="Proteomes" id="UP001055879">
    <property type="component" value="Linkage Group LG14"/>
</dbReference>
<protein>
    <submittedName>
        <fullName evidence="1">Uncharacterized protein</fullName>
    </submittedName>
</protein>
<reference evidence="2" key="1">
    <citation type="journal article" date="2022" name="Mol. Ecol. Resour.">
        <title>The genomes of chicory, endive, great burdock and yacon provide insights into Asteraceae palaeo-polyploidization history and plant inulin production.</title>
        <authorList>
            <person name="Fan W."/>
            <person name="Wang S."/>
            <person name="Wang H."/>
            <person name="Wang A."/>
            <person name="Jiang F."/>
            <person name="Liu H."/>
            <person name="Zhao H."/>
            <person name="Xu D."/>
            <person name="Zhang Y."/>
        </authorList>
    </citation>
    <scope>NUCLEOTIDE SEQUENCE [LARGE SCALE GENOMIC DNA]</scope>
    <source>
        <strain evidence="2">cv. Niubang</strain>
    </source>
</reference>
<gene>
    <name evidence="1" type="ORF">L6452_37910</name>
</gene>
<organism evidence="1 2">
    <name type="scientific">Arctium lappa</name>
    <name type="common">Greater burdock</name>
    <name type="synonym">Lappa major</name>
    <dbReference type="NCBI Taxonomy" id="4217"/>
    <lineage>
        <taxon>Eukaryota</taxon>
        <taxon>Viridiplantae</taxon>
        <taxon>Streptophyta</taxon>
        <taxon>Embryophyta</taxon>
        <taxon>Tracheophyta</taxon>
        <taxon>Spermatophyta</taxon>
        <taxon>Magnoliopsida</taxon>
        <taxon>eudicotyledons</taxon>
        <taxon>Gunneridae</taxon>
        <taxon>Pentapetalae</taxon>
        <taxon>asterids</taxon>
        <taxon>campanulids</taxon>
        <taxon>Asterales</taxon>
        <taxon>Asteraceae</taxon>
        <taxon>Carduoideae</taxon>
        <taxon>Cardueae</taxon>
        <taxon>Arctiinae</taxon>
        <taxon>Arctium</taxon>
    </lineage>
</organism>
<keyword evidence="2" id="KW-1185">Reference proteome</keyword>
<reference evidence="1 2" key="2">
    <citation type="journal article" date="2022" name="Mol. Ecol. Resour.">
        <title>The genomes of chicory, endive, great burdock and yacon provide insights into Asteraceae paleo-polyploidization history and plant inulin production.</title>
        <authorList>
            <person name="Fan W."/>
            <person name="Wang S."/>
            <person name="Wang H."/>
            <person name="Wang A."/>
            <person name="Jiang F."/>
            <person name="Liu H."/>
            <person name="Zhao H."/>
            <person name="Xu D."/>
            <person name="Zhang Y."/>
        </authorList>
    </citation>
    <scope>NUCLEOTIDE SEQUENCE [LARGE SCALE GENOMIC DNA]</scope>
    <source>
        <strain evidence="2">cv. Niubang</strain>
    </source>
</reference>
<accession>A0ACB8Y3L5</accession>
<sequence length="153" mass="17244">MAFYVPSPNDSVVLKPSKDYSAIELARTDRPGLSSEVSVVLTDLVGNVVNAEIWTHNARAVDVVHVTDDKTRCAVEDPKRLSTIQKLLSNAKQELLSLSSLVHFLVIEERRQVMQVENLLKIKKEFGYKSLANKLDVQVESLIAEHERQQKAY</sequence>